<keyword evidence="17" id="KW-1185">Reference proteome</keyword>
<comment type="caution">
    <text evidence="16">The sequence shown here is derived from an EMBL/GenBank/DDBJ whole genome shotgun (WGS) entry which is preliminary data.</text>
</comment>
<dbReference type="Pfam" id="PF02776">
    <property type="entry name" value="TPP_enzyme_N"/>
    <property type="match status" value="1"/>
</dbReference>
<organism evidence="16 17">
    <name type="scientific">Motilibacter peucedani</name>
    <dbReference type="NCBI Taxonomy" id="598650"/>
    <lineage>
        <taxon>Bacteria</taxon>
        <taxon>Bacillati</taxon>
        <taxon>Actinomycetota</taxon>
        <taxon>Actinomycetes</taxon>
        <taxon>Motilibacterales</taxon>
        <taxon>Motilibacteraceae</taxon>
        <taxon>Motilibacter</taxon>
    </lineage>
</organism>
<evidence type="ECO:0000256" key="10">
    <source>
        <dbReference type="ARBA" id="ARBA00023239"/>
    </source>
</evidence>
<reference evidence="16 17" key="1">
    <citation type="submission" date="2018-10" db="EMBL/GenBank/DDBJ databases">
        <title>Genomic Encyclopedia of Archaeal and Bacterial Type Strains, Phase II (KMG-II): from individual species to whole genera.</title>
        <authorList>
            <person name="Goeker M."/>
        </authorList>
    </citation>
    <scope>NUCLEOTIDE SEQUENCE [LARGE SCALE GENOMIC DNA]</scope>
    <source>
        <strain evidence="16 17">RP-AC37</strain>
    </source>
</reference>
<keyword evidence="10" id="KW-0456">Lyase</keyword>
<dbReference type="InParanoid" id="A0A420XPF9"/>
<dbReference type="PROSITE" id="PS00187">
    <property type="entry name" value="TPP_ENZYMES"/>
    <property type="match status" value="1"/>
</dbReference>
<evidence type="ECO:0000256" key="1">
    <source>
        <dbReference type="ARBA" id="ARBA00001920"/>
    </source>
</evidence>
<keyword evidence="6 11" id="KW-0479">Metal-binding</keyword>
<dbReference type="InterPro" id="IPR011766">
    <property type="entry name" value="TPP_enzyme_TPP-bd"/>
</dbReference>
<evidence type="ECO:0000256" key="9">
    <source>
        <dbReference type="ARBA" id="ARBA00023052"/>
    </source>
</evidence>
<comment type="function">
    <text evidence="3">Decarboxylates branched-chain and aromatic alpha-keto acids to aldehydes.</text>
</comment>
<dbReference type="RefSeq" id="WP_121193857.1">
    <property type="nucleotide sequence ID" value="NZ_RBWV01000012.1"/>
</dbReference>
<comment type="similarity">
    <text evidence="4 12">Belongs to the TPP enzyme family.</text>
</comment>
<dbReference type="GO" id="GO:0030976">
    <property type="term" value="F:thiamine pyrophosphate binding"/>
    <property type="evidence" value="ECO:0007669"/>
    <property type="project" value="InterPro"/>
</dbReference>
<dbReference type="AlphaFoldDB" id="A0A420XPF9"/>
<feature type="domain" description="Thiamine pyrophosphate enzyme central" evidence="13">
    <location>
        <begin position="215"/>
        <end position="334"/>
    </location>
</feature>
<sequence>MDDTSDRSAGAATLPLAAYLARRLRQLGVDHVFGLPGDFSMGLLDGMLEGTGLEWVGTTNELNAAYAADGYARLRGFGALVTTYGVGELSALNGVAGAYAESVPLVQVTGAPPRGAARGGSLVHHSLVDGDLGHFARAYAEVTAAAEVLEEASAAEQVDRLLTSALRELRPVYLSVPSDLTALPVPAARLQQPLARPASDPHALALLGEALRSRLAGGAPVTLLAGHLVRRRGLGQVVRRLADAGVTVATLLGAKGLLDEDHRSSAGTYVGALTADKATRRAVEHAPLLVLAGAVLSDLSTGMFSAELDESSAVVLGLREARVGDLRVADVDLADSLELLADLVAPHEEADRPLDQAGLWATLQSWLPAGTPLLADAGTAYFGAAELALPRGTELVGQPIWASIGYTLPALLGAALADPTRRPVLVIGDGAAQLTVQELATVLQRGLRPVVVLIDNGGYTVERAIRSPQATYHDITDWDWGSLATALGGAHPPLVLPAGTRAELAAALGTAGATPGRAVLVHAVLPRHDVPALLSAIATGLSASHDAGADDVVGQPA</sequence>
<dbReference type="InterPro" id="IPR029035">
    <property type="entry name" value="DHS-like_NAD/FAD-binding_dom"/>
</dbReference>
<evidence type="ECO:0000256" key="11">
    <source>
        <dbReference type="PIRSR" id="PIRSR036565-2"/>
    </source>
</evidence>
<dbReference type="FunFam" id="3.40.50.970:FF:000024">
    <property type="entry name" value="Pyruvate decarboxylase isozyme"/>
    <property type="match status" value="1"/>
</dbReference>
<feature type="binding site" evidence="11">
    <location>
        <position position="456"/>
    </location>
    <ligand>
        <name>Mg(2+)</name>
        <dbReference type="ChEBI" id="CHEBI:18420"/>
    </ligand>
</feature>
<dbReference type="Proteomes" id="UP000281955">
    <property type="component" value="Unassembled WGS sequence"/>
</dbReference>
<dbReference type="Gene3D" id="3.40.50.970">
    <property type="match status" value="2"/>
</dbReference>
<evidence type="ECO:0000313" key="16">
    <source>
        <dbReference type="EMBL" id="RKS74090.1"/>
    </source>
</evidence>
<feature type="binding site" evidence="11">
    <location>
        <position position="429"/>
    </location>
    <ligand>
        <name>Mg(2+)</name>
        <dbReference type="ChEBI" id="CHEBI:18420"/>
    </ligand>
</feature>
<dbReference type="CDD" id="cd07038">
    <property type="entry name" value="TPP_PYR_PDC_IPDC_like"/>
    <property type="match status" value="1"/>
</dbReference>
<evidence type="ECO:0000259" key="13">
    <source>
        <dbReference type="Pfam" id="PF00205"/>
    </source>
</evidence>
<comment type="cofactor">
    <cofactor evidence="1">
        <name>a metal cation</name>
        <dbReference type="ChEBI" id="CHEBI:25213"/>
    </cofactor>
</comment>
<dbReference type="InterPro" id="IPR012000">
    <property type="entry name" value="Thiamin_PyroP_enz_cen_dom"/>
</dbReference>
<evidence type="ECO:0000256" key="4">
    <source>
        <dbReference type="ARBA" id="ARBA00007812"/>
    </source>
</evidence>
<dbReference type="Pfam" id="PF00205">
    <property type="entry name" value="TPP_enzyme_M"/>
    <property type="match status" value="1"/>
</dbReference>
<keyword evidence="8 11" id="KW-0460">Magnesium</keyword>
<comment type="cofactor">
    <cofactor evidence="11">
        <name>Mg(2+)</name>
        <dbReference type="ChEBI" id="CHEBI:18420"/>
    </cofactor>
    <text evidence="11">Binds 1 Mg(2+) per subunit.</text>
</comment>
<evidence type="ECO:0000256" key="12">
    <source>
        <dbReference type="RuleBase" id="RU362132"/>
    </source>
</evidence>
<dbReference type="GO" id="GO:0000287">
    <property type="term" value="F:magnesium ion binding"/>
    <property type="evidence" value="ECO:0007669"/>
    <property type="project" value="InterPro"/>
</dbReference>
<feature type="domain" description="Thiamine pyrophosphate enzyme TPP-binding" evidence="14">
    <location>
        <begin position="376"/>
        <end position="519"/>
    </location>
</feature>
<evidence type="ECO:0000256" key="6">
    <source>
        <dbReference type="ARBA" id="ARBA00022723"/>
    </source>
</evidence>
<name>A0A420XPF9_9ACTN</name>
<evidence type="ECO:0000259" key="14">
    <source>
        <dbReference type="Pfam" id="PF02775"/>
    </source>
</evidence>
<keyword evidence="16" id="KW-0670">Pyruvate</keyword>
<dbReference type="OrthoDB" id="4959782at2"/>
<proteinExistence type="inferred from homology"/>
<dbReference type="InterPro" id="IPR012001">
    <property type="entry name" value="Thiamin_PyroP_enz_TPP-bd_dom"/>
</dbReference>
<dbReference type="PANTHER" id="PTHR43452">
    <property type="entry name" value="PYRUVATE DECARBOXYLASE"/>
    <property type="match status" value="1"/>
</dbReference>
<dbReference type="GO" id="GO:0000949">
    <property type="term" value="P:aromatic amino acid family catabolic process to alcohol via Ehrlich pathway"/>
    <property type="evidence" value="ECO:0007669"/>
    <property type="project" value="TreeGrafter"/>
</dbReference>
<dbReference type="SUPFAM" id="SSF52467">
    <property type="entry name" value="DHS-like NAD/FAD-binding domain"/>
    <property type="match status" value="1"/>
</dbReference>
<evidence type="ECO:0000256" key="8">
    <source>
        <dbReference type="ARBA" id="ARBA00022842"/>
    </source>
</evidence>
<dbReference type="InterPro" id="IPR029061">
    <property type="entry name" value="THDP-binding"/>
</dbReference>
<keyword evidence="7" id="KW-0210">Decarboxylase</keyword>
<comment type="cofactor">
    <cofactor evidence="2">
        <name>thiamine diphosphate</name>
        <dbReference type="ChEBI" id="CHEBI:58937"/>
    </cofactor>
</comment>
<dbReference type="InterPro" id="IPR047213">
    <property type="entry name" value="TPP_PYR_PDC_IPDC-like"/>
</dbReference>
<protein>
    <recommendedName>
        <fullName evidence="5">Alpha-keto-acid decarboxylase</fullName>
    </recommendedName>
</protein>
<evidence type="ECO:0000256" key="2">
    <source>
        <dbReference type="ARBA" id="ARBA00001964"/>
    </source>
</evidence>
<dbReference type="PIRSF" id="PIRSF036565">
    <property type="entry name" value="Pyruvt_ip_decrb"/>
    <property type="match status" value="1"/>
</dbReference>
<dbReference type="FunCoup" id="A0A420XPF9">
    <property type="interactions" value="4"/>
</dbReference>
<dbReference type="PANTHER" id="PTHR43452:SF30">
    <property type="entry name" value="PYRUVATE DECARBOXYLASE ISOZYME 1-RELATED"/>
    <property type="match status" value="1"/>
</dbReference>
<dbReference type="Gene3D" id="3.40.50.1220">
    <property type="entry name" value="TPP-binding domain"/>
    <property type="match status" value="1"/>
</dbReference>
<feature type="binding site" evidence="11">
    <location>
        <position position="458"/>
    </location>
    <ligand>
        <name>Mg(2+)</name>
        <dbReference type="ChEBI" id="CHEBI:18420"/>
    </ligand>
</feature>
<evidence type="ECO:0000259" key="15">
    <source>
        <dbReference type="Pfam" id="PF02776"/>
    </source>
</evidence>
<dbReference type="EMBL" id="RBWV01000012">
    <property type="protein sequence ID" value="RKS74090.1"/>
    <property type="molecule type" value="Genomic_DNA"/>
</dbReference>
<gene>
    <name evidence="16" type="ORF">CLV35_2590</name>
</gene>
<evidence type="ECO:0000256" key="5">
    <source>
        <dbReference type="ARBA" id="ARBA00020054"/>
    </source>
</evidence>
<dbReference type="GO" id="GO:0005829">
    <property type="term" value="C:cytosol"/>
    <property type="evidence" value="ECO:0007669"/>
    <property type="project" value="TreeGrafter"/>
</dbReference>
<feature type="domain" description="Thiamine pyrophosphate enzyme N-terminal TPP-binding" evidence="15">
    <location>
        <begin position="17"/>
        <end position="118"/>
    </location>
</feature>
<evidence type="ECO:0000313" key="17">
    <source>
        <dbReference type="Proteomes" id="UP000281955"/>
    </source>
</evidence>
<accession>A0A420XPF9</accession>
<dbReference type="GO" id="GO:0004737">
    <property type="term" value="F:pyruvate decarboxylase activity"/>
    <property type="evidence" value="ECO:0007669"/>
    <property type="project" value="TreeGrafter"/>
</dbReference>
<dbReference type="InterPro" id="IPR000399">
    <property type="entry name" value="TPP-bd_CS"/>
</dbReference>
<evidence type="ECO:0000256" key="3">
    <source>
        <dbReference type="ARBA" id="ARBA00002938"/>
    </source>
</evidence>
<dbReference type="SUPFAM" id="SSF52518">
    <property type="entry name" value="Thiamin diphosphate-binding fold (THDP-binding)"/>
    <property type="match status" value="2"/>
</dbReference>
<dbReference type="InterPro" id="IPR012110">
    <property type="entry name" value="PDC/IPDC-like"/>
</dbReference>
<dbReference type="FunFam" id="3.40.50.970:FF:000019">
    <property type="entry name" value="Pyruvate decarboxylase isozyme"/>
    <property type="match status" value="1"/>
</dbReference>
<evidence type="ECO:0000256" key="7">
    <source>
        <dbReference type="ARBA" id="ARBA00022793"/>
    </source>
</evidence>
<dbReference type="Pfam" id="PF02775">
    <property type="entry name" value="TPP_enzyme_C"/>
    <property type="match status" value="1"/>
</dbReference>
<keyword evidence="9 12" id="KW-0786">Thiamine pyrophosphate</keyword>